<keyword evidence="2" id="KW-1185">Reference proteome</keyword>
<gene>
    <name evidence="1" type="ORF">PLEPLA_LOCUS34681</name>
</gene>
<evidence type="ECO:0000313" key="2">
    <source>
        <dbReference type="Proteomes" id="UP001153269"/>
    </source>
</evidence>
<accession>A0A9N7VCS4</accession>
<dbReference type="EMBL" id="CADEAL010003932">
    <property type="protein sequence ID" value="CAB1446976.1"/>
    <property type="molecule type" value="Genomic_DNA"/>
</dbReference>
<name>A0A9N7VCS4_PLEPL</name>
<organism evidence="1 2">
    <name type="scientific">Pleuronectes platessa</name>
    <name type="common">European plaice</name>
    <dbReference type="NCBI Taxonomy" id="8262"/>
    <lineage>
        <taxon>Eukaryota</taxon>
        <taxon>Metazoa</taxon>
        <taxon>Chordata</taxon>
        <taxon>Craniata</taxon>
        <taxon>Vertebrata</taxon>
        <taxon>Euteleostomi</taxon>
        <taxon>Actinopterygii</taxon>
        <taxon>Neopterygii</taxon>
        <taxon>Teleostei</taxon>
        <taxon>Neoteleostei</taxon>
        <taxon>Acanthomorphata</taxon>
        <taxon>Carangaria</taxon>
        <taxon>Pleuronectiformes</taxon>
        <taxon>Pleuronectoidei</taxon>
        <taxon>Pleuronectidae</taxon>
        <taxon>Pleuronectes</taxon>
    </lineage>
</organism>
<proteinExistence type="predicted"/>
<dbReference type="AlphaFoldDB" id="A0A9N7VCS4"/>
<protein>
    <submittedName>
        <fullName evidence="1">Uncharacterized protein</fullName>
    </submittedName>
</protein>
<sequence length="168" mass="18046">MQAGRVQWSDFVSEGVRFEASVSGKTGEDGGRLSGVEDVEVKFKKCSGSPAIQRVGRSIPCPSSLHVEVSWGKTLKPQIARGHTCKSRRDKLHVLTASCTNLRLEKVWVACGSDSGESYPSFSDSCNPSSTPFSSSLRIFTSSGSRPQLIMDHVNGLRILAAPHHGGS</sequence>
<evidence type="ECO:0000313" key="1">
    <source>
        <dbReference type="EMBL" id="CAB1446976.1"/>
    </source>
</evidence>
<dbReference type="Proteomes" id="UP001153269">
    <property type="component" value="Unassembled WGS sequence"/>
</dbReference>
<comment type="caution">
    <text evidence="1">The sequence shown here is derived from an EMBL/GenBank/DDBJ whole genome shotgun (WGS) entry which is preliminary data.</text>
</comment>
<reference evidence="1" key="1">
    <citation type="submission" date="2020-03" db="EMBL/GenBank/DDBJ databases">
        <authorList>
            <person name="Weist P."/>
        </authorList>
    </citation>
    <scope>NUCLEOTIDE SEQUENCE</scope>
</reference>